<evidence type="ECO:0000313" key="5">
    <source>
        <dbReference type="Proteomes" id="UP000287188"/>
    </source>
</evidence>
<organism evidence="4 5">
    <name type="scientific">Dictyobacter kobayashii</name>
    <dbReference type="NCBI Taxonomy" id="2014872"/>
    <lineage>
        <taxon>Bacteria</taxon>
        <taxon>Bacillati</taxon>
        <taxon>Chloroflexota</taxon>
        <taxon>Ktedonobacteria</taxon>
        <taxon>Ktedonobacterales</taxon>
        <taxon>Dictyobacteraceae</taxon>
        <taxon>Dictyobacter</taxon>
    </lineage>
</organism>
<dbReference type="Pfam" id="PF13649">
    <property type="entry name" value="Methyltransf_25"/>
    <property type="match status" value="1"/>
</dbReference>
<dbReference type="Gene3D" id="3.40.50.150">
    <property type="entry name" value="Vaccinia Virus protein VP39"/>
    <property type="match status" value="1"/>
</dbReference>
<dbReference type="GO" id="GO:0032259">
    <property type="term" value="P:methylation"/>
    <property type="evidence" value="ECO:0007669"/>
    <property type="project" value="UniProtKB-KW"/>
</dbReference>
<dbReference type="GO" id="GO:0008168">
    <property type="term" value="F:methyltransferase activity"/>
    <property type="evidence" value="ECO:0007669"/>
    <property type="project" value="UniProtKB-KW"/>
</dbReference>
<dbReference type="SUPFAM" id="SSF53335">
    <property type="entry name" value="S-adenosyl-L-methionine-dependent methyltransferases"/>
    <property type="match status" value="1"/>
</dbReference>
<reference evidence="5" key="1">
    <citation type="submission" date="2018-12" db="EMBL/GenBank/DDBJ databases">
        <title>Tengunoibacter tsumagoiensis gen. nov., sp. nov., Dictyobacter kobayashii sp. nov., D. alpinus sp. nov., and D. joshuensis sp. nov. and description of Dictyobacteraceae fam. nov. within the order Ktedonobacterales isolated from Tengu-no-mugimeshi.</title>
        <authorList>
            <person name="Wang C.M."/>
            <person name="Zheng Y."/>
            <person name="Sakai Y."/>
            <person name="Toyoda A."/>
            <person name="Minakuchi Y."/>
            <person name="Abe K."/>
            <person name="Yokota A."/>
            <person name="Yabe S."/>
        </authorList>
    </citation>
    <scope>NUCLEOTIDE SEQUENCE [LARGE SCALE GENOMIC DNA]</scope>
    <source>
        <strain evidence="5">Uno11</strain>
    </source>
</reference>
<dbReference type="InterPro" id="IPR041698">
    <property type="entry name" value="Methyltransf_25"/>
</dbReference>
<dbReference type="RefSeq" id="WP_126552576.1">
    <property type="nucleotide sequence ID" value="NZ_BIFS01000001.1"/>
</dbReference>
<name>A0A402APB0_9CHLR</name>
<feature type="domain" description="Methyltransferase" evidence="3">
    <location>
        <begin position="47"/>
        <end position="142"/>
    </location>
</feature>
<dbReference type="Proteomes" id="UP000287188">
    <property type="component" value="Unassembled WGS sequence"/>
</dbReference>
<sequence length="249" mass="28391">MGETPWYETFFNEDYVRLYAPFLPPARTEQDVEAIIKLLNLQPADRVLDLCCGYGRHALALAHYGCQVTGQDLSPALLEKARASATEQKVEVQWLQSDMRTIPFEEEFDAIISMFTSFGYFSSDEDDQKVLQQIAKALKPGGYFLLETIHQPRVMRTTAPHSIIRYPDDLIVLEERHVDLLTSRNEVRISLIHPDGRRNEHRQSIRAYTLTELIKMLNAAGLEMTAYYGGLDGSPLSIESRLVLISQKQ</sequence>
<dbReference type="AlphaFoldDB" id="A0A402APB0"/>
<evidence type="ECO:0000313" key="4">
    <source>
        <dbReference type="EMBL" id="GCE21003.1"/>
    </source>
</evidence>
<gene>
    <name evidence="4" type="ORF">KDK_48030</name>
</gene>
<evidence type="ECO:0000256" key="1">
    <source>
        <dbReference type="ARBA" id="ARBA00022603"/>
    </source>
</evidence>
<evidence type="ECO:0000259" key="3">
    <source>
        <dbReference type="Pfam" id="PF13649"/>
    </source>
</evidence>
<dbReference type="PANTHER" id="PTHR43861:SF1">
    <property type="entry name" value="TRANS-ACONITATE 2-METHYLTRANSFERASE"/>
    <property type="match status" value="1"/>
</dbReference>
<dbReference type="OrthoDB" id="9811589at2"/>
<dbReference type="Gene3D" id="2.20.25.110">
    <property type="entry name" value="S-adenosyl-L-methionine-dependent methyltransferases"/>
    <property type="match status" value="1"/>
</dbReference>
<evidence type="ECO:0000256" key="2">
    <source>
        <dbReference type="ARBA" id="ARBA00022679"/>
    </source>
</evidence>
<proteinExistence type="predicted"/>
<keyword evidence="5" id="KW-1185">Reference proteome</keyword>
<protein>
    <submittedName>
        <fullName evidence="4">Methyltransferase type 11</fullName>
    </submittedName>
</protein>
<dbReference type="CDD" id="cd02440">
    <property type="entry name" value="AdoMet_MTases"/>
    <property type="match status" value="1"/>
</dbReference>
<dbReference type="PANTHER" id="PTHR43861">
    <property type="entry name" value="TRANS-ACONITATE 2-METHYLTRANSFERASE-RELATED"/>
    <property type="match status" value="1"/>
</dbReference>
<dbReference type="EMBL" id="BIFS01000001">
    <property type="protein sequence ID" value="GCE21003.1"/>
    <property type="molecule type" value="Genomic_DNA"/>
</dbReference>
<keyword evidence="2 4" id="KW-0808">Transferase</keyword>
<keyword evidence="1 4" id="KW-0489">Methyltransferase</keyword>
<accession>A0A402APB0</accession>
<dbReference type="InterPro" id="IPR029063">
    <property type="entry name" value="SAM-dependent_MTases_sf"/>
</dbReference>
<comment type="caution">
    <text evidence="4">The sequence shown here is derived from an EMBL/GenBank/DDBJ whole genome shotgun (WGS) entry which is preliminary data.</text>
</comment>